<dbReference type="EMBL" id="SITD01000064">
    <property type="protein sequence ID" value="TBM23110.1"/>
    <property type="molecule type" value="Genomic_DNA"/>
</dbReference>
<reference evidence="2 3" key="1">
    <citation type="submission" date="2019-02" db="EMBL/GenBank/DDBJ databases">
        <title>Comparative genomic analysis of the Hafnia genus genomes.</title>
        <authorList>
            <person name="Zhiqiu Y."/>
            <person name="Chao Y."/>
            <person name="Yuhui D."/>
            <person name="Di H."/>
            <person name="Bin L."/>
        </authorList>
    </citation>
    <scope>NUCLEOTIDE SEQUENCE [LARGE SCALE GENOMIC DNA]</scope>
    <source>
        <strain evidence="2 3">PCM_1194</strain>
    </source>
</reference>
<dbReference type="InterPro" id="IPR040775">
    <property type="entry name" value="Tail_spike_N"/>
</dbReference>
<feature type="domain" description="Tail spike TSP1/Gp66 N-terminal" evidence="1">
    <location>
        <begin position="66"/>
        <end position="135"/>
    </location>
</feature>
<gene>
    <name evidence="2" type="ORF">EYY89_18610</name>
</gene>
<evidence type="ECO:0000313" key="2">
    <source>
        <dbReference type="EMBL" id="TBM23110.1"/>
    </source>
</evidence>
<dbReference type="Proteomes" id="UP000293380">
    <property type="component" value="Unassembled WGS sequence"/>
</dbReference>
<dbReference type="AlphaFoldDB" id="A0A4Q9EK81"/>
<dbReference type="Gene3D" id="2.10.10.80">
    <property type="match status" value="1"/>
</dbReference>
<evidence type="ECO:0000259" key="1">
    <source>
        <dbReference type="Pfam" id="PF18668"/>
    </source>
</evidence>
<sequence>MAEQKVKLTQLPEATDTTDTAVLLVNQNETDQRLPVTHFLRSKNNLSELENTAQARANLGVPSVEDVNDKIEYLIDGKSTFLNGATLESERDFIWDDNSKSWYYWTGSFSKEVPAASTPESTGGIGAGAWVSIGDAALRALLESTAGAGAIGTESGSTVQDELDVLNLTSNRTSNIAINSLPIKFEQKYIDTIISGVSPQGLSEDDRYWYIAEDVTVDIGVTYLCKVSRIDKSSLAKETVNQTIQSHGQGVGVLSDGRVFVGGSANSKIAIVDFSDQSVIEQDCIGFYKDFPFCYDPDSNLIYQLQDASAIGANIIRVSVLSVTNGFISDFSIDRAIVSDGYPQGVTTDGVSLYIASGGSWASSTGGTWNDTWSLYRMSLGGVILDRMVYRRNSMGAVIGVTASSHEPQGISFYRGKLSFMQYIGDASGAKNVIFSDSDTGAQVRAVPKDRLVIYNGLDAVGVNPSLLTAGSSIKTISSSMADGSMIVFSISGESALLSDLGIQFGTCTVFKVTSNRIYAIASEQSSSLSATSPRPKTSYVDVYGSYQSPPLISIVRNSSITVDYSSTSSASSGSIPIASVSYANKIYIHLTNTSSTNPVTIYEYSRSEIDYLISNSVSVIITNGSASVSFLFTSSGISVNTASGSAIIRRVISE</sequence>
<evidence type="ECO:0000313" key="3">
    <source>
        <dbReference type="Proteomes" id="UP000293380"/>
    </source>
</evidence>
<accession>A0A4Q9EK81</accession>
<proteinExistence type="predicted"/>
<dbReference type="Pfam" id="PF18668">
    <property type="entry name" value="Tail_spike_N"/>
    <property type="match status" value="1"/>
</dbReference>
<organism evidence="2 3">
    <name type="scientific">Hafnia paralvei</name>
    <dbReference type="NCBI Taxonomy" id="546367"/>
    <lineage>
        <taxon>Bacteria</taxon>
        <taxon>Pseudomonadati</taxon>
        <taxon>Pseudomonadota</taxon>
        <taxon>Gammaproteobacteria</taxon>
        <taxon>Enterobacterales</taxon>
        <taxon>Hafniaceae</taxon>
        <taxon>Hafnia</taxon>
    </lineage>
</organism>
<dbReference type="RefSeq" id="WP_130960342.1">
    <property type="nucleotide sequence ID" value="NZ_SITD01000064.1"/>
</dbReference>
<name>A0A4Q9EK81_9GAMM</name>
<protein>
    <recommendedName>
        <fullName evidence="1">Tail spike TSP1/Gp66 N-terminal domain-containing protein</fullName>
    </recommendedName>
</protein>
<comment type="caution">
    <text evidence="2">The sequence shown here is derived from an EMBL/GenBank/DDBJ whole genome shotgun (WGS) entry which is preliminary data.</text>
</comment>